<evidence type="ECO:0000256" key="2">
    <source>
        <dbReference type="ARBA" id="ARBA00009142"/>
    </source>
</evidence>
<organism evidence="9 10">
    <name type="scientific">Pleomorphomonas diazotrophica</name>
    <dbReference type="NCBI Taxonomy" id="1166257"/>
    <lineage>
        <taxon>Bacteria</taxon>
        <taxon>Pseudomonadati</taxon>
        <taxon>Pseudomonadota</taxon>
        <taxon>Alphaproteobacteria</taxon>
        <taxon>Hyphomicrobiales</taxon>
        <taxon>Pleomorphomonadaceae</taxon>
        <taxon>Pleomorphomonas</taxon>
    </lineage>
</organism>
<comment type="subcellular location">
    <subcellularLocation>
        <location evidence="1 8">Cell membrane</location>
        <topology evidence="1 8">Multi-pass membrane protein</topology>
    </subcellularLocation>
</comment>
<dbReference type="RefSeq" id="WP_101289054.1">
    <property type="nucleotide sequence ID" value="NZ_FOUQ01000013.1"/>
</dbReference>
<evidence type="ECO:0000256" key="1">
    <source>
        <dbReference type="ARBA" id="ARBA00004651"/>
    </source>
</evidence>
<keyword evidence="10" id="KW-1185">Reference proteome</keyword>
<keyword evidence="5 8" id="KW-0812">Transmembrane</keyword>
<dbReference type="InterPro" id="IPR002781">
    <property type="entry name" value="TM_pro_TauE-like"/>
</dbReference>
<sequence>MIDDPIFYLAAIPAVVLTGLSKGGLGAAFGLAAVPILALVVSPVRAAGLMLPILLISDVVAMWSYRRHFSADLVWHLMPPAIVGTLLGWATARYVSDDALRLVVGLLAIAFVVRIWRLDRAHARKIAAGTTVGAPPATGKSTLGAAVWGTLTGYTSFVAHAGGPPFQTYVQPMRLSPTLFAGTAAIFFGALNMMKVIPYAMLGQFSGENLLMSAILAPVTIGSTYVGVKLVRGIDARLFYRILTVSVLIVGLKLIYDGAMHLFGL</sequence>
<dbReference type="EMBL" id="PJNW01000006">
    <property type="protein sequence ID" value="PKR89276.1"/>
    <property type="molecule type" value="Genomic_DNA"/>
</dbReference>
<dbReference type="PANTHER" id="PTHR30269:SF37">
    <property type="entry name" value="MEMBRANE TRANSPORTER PROTEIN"/>
    <property type="match status" value="1"/>
</dbReference>
<evidence type="ECO:0000256" key="6">
    <source>
        <dbReference type="ARBA" id="ARBA00022989"/>
    </source>
</evidence>
<feature type="transmembrane region" description="Helical" evidence="8">
    <location>
        <begin position="98"/>
        <end position="116"/>
    </location>
</feature>
<dbReference type="OrthoDB" id="7028171at2"/>
<dbReference type="Pfam" id="PF01925">
    <property type="entry name" value="TauE"/>
    <property type="match status" value="1"/>
</dbReference>
<feature type="transmembrane region" description="Helical" evidence="8">
    <location>
        <begin position="46"/>
        <end position="66"/>
    </location>
</feature>
<protein>
    <recommendedName>
        <fullName evidence="8">Probable membrane transporter protein</fullName>
    </recommendedName>
</protein>
<keyword evidence="3" id="KW-0813">Transport</keyword>
<keyword evidence="4 8" id="KW-1003">Cell membrane</keyword>
<comment type="similarity">
    <text evidence="2 8">Belongs to the 4-toluene sulfonate uptake permease (TSUP) (TC 2.A.102) family.</text>
</comment>
<feature type="transmembrane region" description="Helical" evidence="8">
    <location>
        <begin position="7"/>
        <end position="40"/>
    </location>
</feature>
<comment type="caution">
    <text evidence="9">The sequence shown here is derived from an EMBL/GenBank/DDBJ whole genome shotgun (WGS) entry which is preliminary data.</text>
</comment>
<dbReference type="GO" id="GO:0005886">
    <property type="term" value="C:plasma membrane"/>
    <property type="evidence" value="ECO:0007669"/>
    <property type="project" value="UniProtKB-SubCell"/>
</dbReference>
<evidence type="ECO:0000256" key="5">
    <source>
        <dbReference type="ARBA" id="ARBA00022692"/>
    </source>
</evidence>
<gene>
    <name evidence="9" type="ORF">CXZ10_10170</name>
</gene>
<accession>A0A1I4VV49</accession>
<evidence type="ECO:0000313" key="10">
    <source>
        <dbReference type="Proteomes" id="UP000233491"/>
    </source>
</evidence>
<dbReference type="Proteomes" id="UP000233491">
    <property type="component" value="Unassembled WGS sequence"/>
</dbReference>
<reference evidence="9 10" key="1">
    <citation type="submission" date="2017-12" db="EMBL/GenBank/DDBJ databases">
        <title>Anaerobic carbon monoxide metabolism by Pleomorphomonas carboxyditropha sp. nov., a new mesophilic hydrogenogenic carboxidotroph.</title>
        <authorList>
            <person name="Esquivel-Elizondo S."/>
            <person name="Krajmalnik-Brown R."/>
        </authorList>
    </citation>
    <scope>NUCLEOTIDE SEQUENCE [LARGE SCALE GENOMIC DNA]</scope>
    <source>
        <strain evidence="9 10">R5-392</strain>
    </source>
</reference>
<dbReference type="AlphaFoldDB" id="A0A1I4VV49"/>
<feature type="transmembrane region" description="Helical" evidence="8">
    <location>
        <begin position="210"/>
        <end position="231"/>
    </location>
</feature>
<proteinExistence type="inferred from homology"/>
<evidence type="ECO:0000256" key="4">
    <source>
        <dbReference type="ARBA" id="ARBA00022475"/>
    </source>
</evidence>
<evidence type="ECO:0000313" key="9">
    <source>
        <dbReference type="EMBL" id="PKR89276.1"/>
    </source>
</evidence>
<feature type="transmembrane region" description="Helical" evidence="8">
    <location>
        <begin position="73"/>
        <end position="92"/>
    </location>
</feature>
<evidence type="ECO:0000256" key="8">
    <source>
        <dbReference type="RuleBase" id="RU363041"/>
    </source>
</evidence>
<feature type="transmembrane region" description="Helical" evidence="8">
    <location>
        <begin position="179"/>
        <end position="198"/>
    </location>
</feature>
<feature type="transmembrane region" description="Helical" evidence="8">
    <location>
        <begin position="238"/>
        <end position="256"/>
    </location>
</feature>
<dbReference type="PANTHER" id="PTHR30269">
    <property type="entry name" value="TRANSMEMBRANE PROTEIN YFCA"/>
    <property type="match status" value="1"/>
</dbReference>
<keyword evidence="7 8" id="KW-0472">Membrane</keyword>
<name>A0A1I4VV49_9HYPH</name>
<keyword evidence="6 8" id="KW-1133">Transmembrane helix</keyword>
<evidence type="ECO:0000256" key="3">
    <source>
        <dbReference type="ARBA" id="ARBA00022448"/>
    </source>
</evidence>
<evidence type="ECO:0000256" key="7">
    <source>
        <dbReference type="ARBA" id="ARBA00023136"/>
    </source>
</evidence>
<dbReference type="InterPro" id="IPR052017">
    <property type="entry name" value="TSUP"/>
</dbReference>